<dbReference type="InterPro" id="IPR004518">
    <property type="entry name" value="MazG-like_dom"/>
</dbReference>
<feature type="region of interest" description="Disordered" evidence="1">
    <location>
        <begin position="111"/>
        <end position="140"/>
    </location>
</feature>
<accession>A0AAV6HQN4</accession>
<sequence length="213" mass="23618">MTGREGGGDGVSLDLLKKKMEGFAKERNWDRFHSPRNLLLALVGEVGELSEIFQWKGEVPRGLPDWKEEEKVHLGEELSDVLLYLVRLSDLHRGGRVVPAEAAAAAEAAERRHHTVGEQEAQEILSPVPPPGGELGDPGVPFSDVEEDDYGHDFEWKVDGELRLGFTHFSTPAVSPVLDNISVTSNSFLLFFLLLFFLVNVIKGACNKVEKQM</sequence>
<proteinExistence type="predicted"/>
<dbReference type="GO" id="GO:0009143">
    <property type="term" value="P:nucleoside triphosphate catabolic process"/>
    <property type="evidence" value="ECO:0007669"/>
    <property type="project" value="InterPro"/>
</dbReference>
<reference evidence="4 5" key="1">
    <citation type="submission" date="2020-08" db="EMBL/GenBank/DDBJ databases">
        <title>Plant Genome Project.</title>
        <authorList>
            <person name="Zhang R.-G."/>
        </authorList>
    </citation>
    <scope>NUCLEOTIDE SEQUENCE [LARGE SCALE GENOMIC DNA]</scope>
    <source>
        <strain evidence="4">WSP0</strain>
        <tissue evidence="4">Leaf</tissue>
    </source>
</reference>
<evidence type="ECO:0000313" key="5">
    <source>
        <dbReference type="Proteomes" id="UP000823749"/>
    </source>
</evidence>
<keyword evidence="2" id="KW-0472">Membrane</keyword>
<evidence type="ECO:0000256" key="1">
    <source>
        <dbReference type="SAM" id="MobiDB-lite"/>
    </source>
</evidence>
<feature type="domain" description="NTP pyrophosphohydrolase MazG-like" evidence="3">
    <location>
        <begin position="34"/>
        <end position="114"/>
    </location>
</feature>
<dbReference type="InterPro" id="IPR025984">
    <property type="entry name" value="DCTPP"/>
</dbReference>
<name>A0AAV6HQN4_9ERIC</name>
<feature type="transmembrane region" description="Helical" evidence="2">
    <location>
        <begin position="188"/>
        <end position="206"/>
    </location>
</feature>
<dbReference type="CDD" id="cd11537">
    <property type="entry name" value="NTP-PPase_RS21-C6_like"/>
    <property type="match status" value="1"/>
</dbReference>
<dbReference type="PANTHER" id="PTHR14552">
    <property type="match status" value="1"/>
</dbReference>
<dbReference type="PANTHER" id="PTHR14552:SF25">
    <property type="entry name" value="DCTP PYROPHOSPHATASE 1"/>
    <property type="match status" value="1"/>
</dbReference>
<keyword evidence="2" id="KW-0812">Transmembrane</keyword>
<dbReference type="EMBL" id="JACTNZ010000013">
    <property type="protein sequence ID" value="KAG5514866.1"/>
    <property type="molecule type" value="Genomic_DNA"/>
</dbReference>
<dbReference type="SUPFAM" id="SSF101386">
    <property type="entry name" value="all-alpha NTP pyrophosphatases"/>
    <property type="match status" value="1"/>
</dbReference>
<comment type="caution">
    <text evidence="4">The sequence shown here is derived from an EMBL/GenBank/DDBJ whole genome shotgun (WGS) entry which is preliminary data.</text>
</comment>
<evidence type="ECO:0000256" key="2">
    <source>
        <dbReference type="SAM" id="Phobius"/>
    </source>
</evidence>
<dbReference type="Pfam" id="PF03819">
    <property type="entry name" value="MazG"/>
    <property type="match status" value="1"/>
</dbReference>
<evidence type="ECO:0000313" key="4">
    <source>
        <dbReference type="EMBL" id="KAG5514866.1"/>
    </source>
</evidence>
<dbReference type="Proteomes" id="UP000823749">
    <property type="component" value="Chromosome 13"/>
</dbReference>
<evidence type="ECO:0000259" key="3">
    <source>
        <dbReference type="Pfam" id="PF03819"/>
    </source>
</evidence>
<organism evidence="4 5">
    <name type="scientific">Rhododendron griersonianum</name>
    <dbReference type="NCBI Taxonomy" id="479676"/>
    <lineage>
        <taxon>Eukaryota</taxon>
        <taxon>Viridiplantae</taxon>
        <taxon>Streptophyta</taxon>
        <taxon>Embryophyta</taxon>
        <taxon>Tracheophyta</taxon>
        <taxon>Spermatophyta</taxon>
        <taxon>Magnoliopsida</taxon>
        <taxon>eudicotyledons</taxon>
        <taxon>Gunneridae</taxon>
        <taxon>Pentapetalae</taxon>
        <taxon>asterids</taxon>
        <taxon>Ericales</taxon>
        <taxon>Ericaceae</taxon>
        <taxon>Ericoideae</taxon>
        <taxon>Rhodoreae</taxon>
        <taxon>Rhododendron</taxon>
    </lineage>
</organism>
<protein>
    <recommendedName>
        <fullName evidence="3">NTP pyrophosphohydrolase MazG-like domain-containing protein</fullName>
    </recommendedName>
</protein>
<dbReference type="AlphaFoldDB" id="A0AAV6HQN4"/>
<dbReference type="GO" id="GO:0047429">
    <property type="term" value="F:nucleoside triphosphate diphosphatase activity"/>
    <property type="evidence" value="ECO:0007669"/>
    <property type="project" value="InterPro"/>
</dbReference>
<dbReference type="Gene3D" id="1.10.287.1080">
    <property type="entry name" value="MazG-like"/>
    <property type="match status" value="1"/>
</dbReference>
<gene>
    <name evidence="4" type="ORF">RHGRI_036047</name>
</gene>
<keyword evidence="2" id="KW-1133">Transmembrane helix</keyword>
<keyword evidence="5" id="KW-1185">Reference proteome</keyword>